<name>A0A8H5NJ28_9HYPO</name>
<dbReference type="EMBL" id="JAAOAO010000039">
    <property type="protein sequence ID" value="KAF5566588.1"/>
    <property type="molecule type" value="Genomic_DNA"/>
</dbReference>
<proteinExistence type="predicted"/>
<dbReference type="InterPro" id="IPR005079">
    <property type="entry name" value="Peptidase_C45_hydrolase"/>
</dbReference>
<dbReference type="PANTHER" id="PTHR34180">
    <property type="entry name" value="PEPTIDASE C45"/>
    <property type="match status" value="1"/>
</dbReference>
<feature type="transmembrane region" description="Helical" evidence="2">
    <location>
        <begin position="480"/>
        <end position="497"/>
    </location>
</feature>
<accession>A0A8H5NJ28</accession>
<dbReference type="InterPro" id="IPR047794">
    <property type="entry name" value="C45_proenzyme-like"/>
</dbReference>
<evidence type="ECO:0000259" key="3">
    <source>
        <dbReference type="Pfam" id="PF03417"/>
    </source>
</evidence>
<keyword evidence="5" id="KW-1185">Reference proteome</keyword>
<feature type="transmembrane region" description="Helical" evidence="2">
    <location>
        <begin position="433"/>
        <end position="451"/>
    </location>
</feature>
<dbReference type="AlphaFoldDB" id="A0A8H5NJ28"/>
<dbReference type="PANTHER" id="PTHR34180:SF1">
    <property type="entry name" value="BETA-ALANYL-DOPAMINE_CARCININE HYDROLASE"/>
    <property type="match status" value="1"/>
</dbReference>
<sequence>MPSAETSIMDVPRTSCYQHIVVEGTPYERGLSHGRQVSEKVRANIEYYKLPGKLPHWSISSKIIETVYLPAFEKFYPTGLEEIRGIADGAGVTIEEVIMLNARYDLGRCMYRLQDGGKTPQELSGHDECTSGFFPPEAVASGRALAVHNWDMSSHLYNQDLIIYLEVHPDPSEDRPSMFILTEAGQLIRSGMNSAGMSVTANSLLSSEDYVPISHVDQDGVYHEIKNPKPVLPLSVARRVFLEYNNYAEGLVAINAFPRHVSGNLHVSTAEGFAMAMEVSPSRVYKFYGNIDDNYLIHSNHFLSPEFLSRDDVYDRSPGGSTWFRCLRAEKGIVKLEKMLKNLALLSFFSTAMAAPLVRGPGGRLVQEGAGCTLVQGRSVCDDGFGNTFEDLFPALESLSRLIVPHIKTAIFVALVLNQFTIFPDINVILSQISSPLILIVALYFGGIWTLPNGQESTSTLSWKLLLGPFFDFKTISSRVGTYFKVGSLMSLAYYLTLYYDLPLPFQPWVQYMFVGIATTVSAAAYLFAPISKIYGPLRFCYLEHAQTYWLVVNWWSLTAVVPFFSPTLLPIFGFCLISVTVGTWVHIYFAYREKVRTIAWTVSENAARAKAAAEEARDFGSMAKKYEEQMVNAAAEARRDAVIANSVRLTDFFDCASRAWSALAEATAPAEDAVAQAQRVIASAIICEETEKVDDKQKAENERLATYFRQSAETAHERARETVALLRAAQASVRGSENAARQDEVSRRHAEHTAENASNVAKSVSDTVASIQDAERRAAWAGGAAARRAEEAVTMATNGEIEEAKKAVAASESAFQAAEESAKIVREGMEAAQRGLQEWLQSSRHGV</sequence>
<feature type="transmembrane region" description="Helical" evidence="2">
    <location>
        <begin position="572"/>
        <end position="592"/>
    </location>
</feature>
<dbReference type="Gene3D" id="1.10.10.2120">
    <property type="match status" value="1"/>
</dbReference>
<organism evidence="4 5">
    <name type="scientific">Fusarium napiforme</name>
    <dbReference type="NCBI Taxonomy" id="42672"/>
    <lineage>
        <taxon>Eukaryota</taxon>
        <taxon>Fungi</taxon>
        <taxon>Dikarya</taxon>
        <taxon>Ascomycota</taxon>
        <taxon>Pezizomycotina</taxon>
        <taxon>Sordariomycetes</taxon>
        <taxon>Hypocreomycetidae</taxon>
        <taxon>Hypocreales</taxon>
        <taxon>Nectriaceae</taxon>
        <taxon>Fusarium</taxon>
        <taxon>Fusarium fujikuroi species complex</taxon>
    </lineage>
</organism>
<keyword evidence="2" id="KW-1133">Transmembrane helix</keyword>
<evidence type="ECO:0000256" key="2">
    <source>
        <dbReference type="SAM" id="Phobius"/>
    </source>
</evidence>
<comment type="caution">
    <text evidence="4">The sequence shown here is derived from an EMBL/GenBank/DDBJ whole genome shotgun (WGS) entry which is preliminary data.</text>
</comment>
<feature type="transmembrane region" description="Helical" evidence="2">
    <location>
        <begin position="549"/>
        <end position="566"/>
    </location>
</feature>
<dbReference type="Proteomes" id="UP000574317">
    <property type="component" value="Unassembled WGS sequence"/>
</dbReference>
<keyword evidence="2" id="KW-0472">Membrane</keyword>
<dbReference type="NCBIfam" id="NF040521">
    <property type="entry name" value="C45_proenzyme"/>
    <property type="match status" value="1"/>
</dbReference>
<protein>
    <recommendedName>
        <fullName evidence="3">Peptidase C45 hydrolase domain-containing protein</fullName>
    </recommendedName>
</protein>
<evidence type="ECO:0000313" key="5">
    <source>
        <dbReference type="Proteomes" id="UP000574317"/>
    </source>
</evidence>
<feature type="compositionally biased region" description="Basic and acidic residues" evidence="1">
    <location>
        <begin position="741"/>
        <end position="755"/>
    </location>
</feature>
<dbReference type="Pfam" id="PF03417">
    <property type="entry name" value="AAT"/>
    <property type="match status" value="1"/>
</dbReference>
<reference evidence="4 5" key="1">
    <citation type="submission" date="2020-05" db="EMBL/GenBank/DDBJ databases">
        <title>Identification and distribution of gene clusters putatively required for synthesis of sphingolipid metabolism inhibitors in phylogenetically diverse species of the filamentous fungus Fusarium.</title>
        <authorList>
            <person name="Kim H.-S."/>
            <person name="Busman M."/>
            <person name="Brown D.W."/>
            <person name="Divon H."/>
            <person name="Uhlig S."/>
            <person name="Proctor R.H."/>
        </authorList>
    </citation>
    <scope>NUCLEOTIDE SEQUENCE [LARGE SCALE GENOMIC DNA]</scope>
    <source>
        <strain evidence="4 5">NRRL 25196</strain>
    </source>
</reference>
<evidence type="ECO:0000313" key="4">
    <source>
        <dbReference type="EMBL" id="KAF5566588.1"/>
    </source>
</evidence>
<dbReference type="Gene3D" id="3.60.60.10">
    <property type="entry name" value="Penicillin V Acylase, Chain A"/>
    <property type="match status" value="1"/>
</dbReference>
<feature type="domain" description="Peptidase C45 hydrolase" evidence="3">
    <location>
        <begin position="144"/>
        <end position="333"/>
    </location>
</feature>
<feature type="region of interest" description="Disordered" evidence="1">
    <location>
        <begin position="735"/>
        <end position="765"/>
    </location>
</feature>
<feature type="compositionally biased region" description="Polar residues" evidence="1">
    <location>
        <begin position="756"/>
        <end position="765"/>
    </location>
</feature>
<dbReference type="InterPro" id="IPR047801">
    <property type="entry name" value="Peptidase_C45"/>
</dbReference>
<keyword evidence="2" id="KW-0812">Transmembrane</keyword>
<evidence type="ECO:0000256" key="1">
    <source>
        <dbReference type="SAM" id="MobiDB-lite"/>
    </source>
</evidence>
<feature type="transmembrane region" description="Helical" evidence="2">
    <location>
        <begin position="509"/>
        <end position="529"/>
    </location>
</feature>
<gene>
    <name evidence="4" type="ORF">FNAPI_1048</name>
</gene>